<gene>
    <name evidence="1" type="ORF">ERS007681_03212</name>
    <name evidence="2" type="ORF">ERS007720_01585</name>
    <name evidence="3" type="ORF">ERS007739_00325</name>
</gene>
<protein>
    <submittedName>
        <fullName evidence="2">Uncharacterized protein</fullName>
    </submittedName>
</protein>
<evidence type="ECO:0000313" key="5">
    <source>
        <dbReference type="Proteomes" id="UP000044938"/>
    </source>
</evidence>
<reference evidence="3" key="1">
    <citation type="submission" date="2015-03" db="EMBL/GenBank/DDBJ databases">
        <authorList>
            <consortium name="Pathogen Informatics"/>
            <person name="Murphy D."/>
        </authorList>
    </citation>
    <scope>NUCLEOTIDE SEQUENCE</scope>
    <source>
        <strain evidence="3">N09902308</strain>
    </source>
</reference>
<dbReference type="EMBL" id="CFOE01000524">
    <property type="protein sequence ID" value="CFE42601.1"/>
    <property type="molecule type" value="Genomic_DNA"/>
</dbReference>
<dbReference type="EMBL" id="CSAJ01000164">
    <property type="protein sequence ID" value="COW06840.1"/>
    <property type="molecule type" value="Genomic_DNA"/>
</dbReference>
<evidence type="ECO:0000313" key="6">
    <source>
        <dbReference type="Proteomes" id="UP000048289"/>
    </source>
</evidence>
<dbReference type="Proteomes" id="UP000044938">
    <property type="component" value="Unassembled WGS sequence"/>
</dbReference>
<evidence type="ECO:0000313" key="3">
    <source>
        <dbReference type="EMBL" id="COW91611.1"/>
    </source>
</evidence>
<evidence type="ECO:0000313" key="1">
    <source>
        <dbReference type="EMBL" id="CFE42601.1"/>
    </source>
</evidence>
<dbReference type="Proteomes" id="UP000048289">
    <property type="component" value="Unassembled WGS sequence"/>
</dbReference>
<proteinExistence type="predicted"/>
<sequence length="168" mass="18226">MDLAHEQATAHLEGNVQRGLVGTRHLDAPQRLIDTVVGDVDHGRIEKQRQIHAGDQQDHEAVQSDLAEQERPVGREDLVELTTQRRRGVIPGVDVFGLAGQDLTNVRRTQFRTHVVVRSQNAGPTGSTKSPLATRYPSVSIVIGSCAKARAAGPKIGLAKCNASNCDW</sequence>
<accession>A0A655IQJ3</accession>
<dbReference type="Proteomes" id="UP000039021">
    <property type="component" value="Unassembled WGS sequence"/>
</dbReference>
<dbReference type="AlphaFoldDB" id="A0A655IQJ3"/>
<organism evidence="2 5">
    <name type="scientific">Mycobacterium tuberculosis</name>
    <dbReference type="NCBI Taxonomy" id="1773"/>
    <lineage>
        <taxon>Bacteria</taxon>
        <taxon>Bacillati</taxon>
        <taxon>Actinomycetota</taxon>
        <taxon>Actinomycetes</taxon>
        <taxon>Mycobacteriales</taxon>
        <taxon>Mycobacteriaceae</taxon>
        <taxon>Mycobacterium</taxon>
        <taxon>Mycobacterium tuberculosis complex</taxon>
    </lineage>
</organism>
<name>A0A655IQJ3_MYCTX</name>
<reference evidence="4 5" key="2">
    <citation type="submission" date="2015-03" db="EMBL/GenBank/DDBJ databases">
        <authorList>
            <consortium name="Pathogen Informatics"/>
        </authorList>
    </citation>
    <scope>NUCLEOTIDE SEQUENCE [LARGE SCALE GENOMIC DNA]</scope>
    <source>
        <strain evidence="1 6">G09901357</strain>
        <strain evidence="2 5">M09401471</strain>
        <strain evidence="4">N09902308</strain>
    </source>
</reference>
<dbReference type="EMBL" id="CSBK01000087">
    <property type="protein sequence ID" value="COW91611.1"/>
    <property type="molecule type" value="Genomic_DNA"/>
</dbReference>
<evidence type="ECO:0000313" key="2">
    <source>
        <dbReference type="EMBL" id="COW06840.1"/>
    </source>
</evidence>
<evidence type="ECO:0000313" key="4">
    <source>
        <dbReference type="Proteomes" id="UP000039021"/>
    </source>
</evidence>